<feature type="region of interest" description="Disordered" evidence="1">
    <location>
        <begin position="132"/>
        <end position="174"/>
    </location>
</feature>
<reference evidence="3" key="1">
    <citation type="submission" date="2021-02" db="EMBL/GenBank/DDBJ databases">
        <title>Psilocybe cubensis genome.</title>
        <authorList>
            <person name="Mckernan K.J."/>
            <person name="Crawford S."/>
            <person name="Trippe A."/>
            <person name="Kane L.T."/>
            <person name="Mclaughlin S."/>
        </authorList>
    </citation>
    <scope>NUCLEOTIDE SEQUENCE [LARGE SCALE GENOMIC DNA]</scope>
    <source>
        <strain evidence="3">MGC-MH-2018</strain>
    </source>
</reference>
<evidence type="ECO:0000256" key="1">
    <source>
        <dbReference type="SAM" id="MobiDB-lite"/>
    </source>
</evidence>
<gene>
    <name evidence="3" type="ORF">JR316_001819</name>
</gene>
<comment type="caution">
    <text evidence="3">The sequence shown here is derived from an EMBL/GenBank/DDBJ whole genome shotgun (WGS) entry which is preliminary data.</text>
</comment>
<feature type="compositionally biased region" description="Polar residues" evidence="1">
    <location>
        <begin position="138"/>
        <end position="153"/>
    </location>
</feature>
<dbReference type="AlphaFoldDB" id="A0A8H8CMW8"/>
<evidence type="ECO:0000313" key="3">
    <source>
        <dbReference type="EMBL" id="KAG5172322.1"/>
    </source>
</evidence>
<sequence>MASPTSLASTATTITTTAARLIAATPATVTSASPLFNVIFFLGPLLSLVFAVLAVSRRPRPNRIPSGHRSGNSPTTRRQAHIAYAYFALLALLSTLAGALPFIQAGTSTASKVEAVVQGLLSFSSSSSSSRIRRGLARSTSRRPITIHISTQRTSVPFSESTSSSSPTSPSSAISFQCPIAETEQQPGGAIELALPKRKHKDTRSRLIDTANRSVLYQDKVKRSAGCLGSDSNLIAINKHRHRYRQKKSSSTSTSSSIDSTSTTSTVTAFDQQQGRDFVANTPTSTTVTPGLRCSTPPLSSYPFIAPPRAAHTATSGTSLDTASIPLLAPARISNSHKRVYSLPLPIIDNNVSTSTDSTEGSPGIPLGVSSIVSVGDQPDLHLEDWGESCDRNVSSRISSSSRLAYSHTTRNLLVTLAAVQVVLIVGYACGLGENISPR</sequence>
<proteinExistence type="predicted"/>
<feature type="compositionally biased region" description="Low complexity" evidence="1">
    <location>
        <begin position="154"/>
        <end position="174"/>
    </location>
</feature>
<feature type="transmembrane region" description="Helical" evidence="2">
    <location>
        <begin position="34"/>
        <end position="55"/>
    </location>
</feature>
<organism evidence="3">
    <name type="scientific">Psilocybe cubensis</name>
    <name type="common">Psychedelic mushroom</name>
    <name type="synonym">Stropharia cubensis</name>
    <dbReference type="NCBI Taxonomy" id="181762"/>
    <lineage>
        <taxon>Eukaryota</taxon>
        <taxon>Fungi</taxon>
        <taxon>Dikarya</taxon>
        <taxon>Basidiomycota</taxon>
        <taxon>Agaricomycotina</taxon>
        <taxon>Agaricomycetes</taxon>
        <taxon>Agaricomycetidae</taxon>
        <taxon>Agaricales</taxon>
        <taxon>Agaricineae</taxon>
        <taxon>Strophariaceae</taxon>
        <taxon>Psilocybe</taxon>
    </lineage>
</organism>
<feature type="compositionally biased region" description="Low complexity" evidence="1">
    <location>
        <begin position="249"/>
        <end position="268"/>
    </location>
</feature>
<evidence type="ECO:0000256" key="2">
    <source>
        <dbReference type="SAM" id="Phobius"/>
    </source>
</evidence>
<name>A0A8H8CMW8_PSICU</name>
<keyword evidence="2" id="KW-0472">Membrane</keyword>
<accession>A0A8H8CMW8</accession>
<keyword evidence="2" id="KW-1133">Transmembrane helix</keyword>
<feature type="transmembrane region" description="Helical" evidence="2">
    <location>
        <begin position="83"/>
        <end position="103"/>
    </location>
</feature>
<feature type="region of interest" description="Disordered" evidence="1">
    <location>
        <begin position="274"/>
        <end position="293"/>
    </location>
</feature>
<keyword evidence="2" id="KW-0812">Transmembrane</keyword>
<feature type="compositionally biased region" description="Polar residues" evidence="1">
    <location>
        <begin position="274"/>
        <end position="289"/>
    </location>
</feature>
<feature type="region of interest" description="Disordered" evidence="1">
    <location>
        <begin position="240"/>
        <end position="269"/>
    </location>
</feature>
<protein>
    <submittedName>
        <fullName evidence="3">Uncharacterized protein</fullName>
    </submittedName>
</protein>
<dbReference type="EMBL" id="JAFIQS010000002">
    <property type="protein sequence ID" value="KAG5172322.1"/>
    <property type="molecule type" value="Genomic_DNA"/>
</dbReference>